<dbReference type="RefSeq" id="WP_156729113.1">
    <property type="nucleotide sequence ID" value="NZ_AP031447.1"/>
</dbReference>
<keyword evidence="1" id="KW-1133">Transmembrane helix</keyword>
<dbReference type="GO" id="GO:0005886">
    <property type="term" value="C:plasma membrane"/>
    <property type="evidence" value="ECO:0007669"/>
    <property type="project" value="TreeGrafter"/>
</dbReference>
<dbReference type="Proteomes" id="UP001297370">
    <property type="component" value="Unassembled WGS sequence"/>
</dbReference>
<feature type="transmembrane region" description="Helical" evidence="1">
    <location>
        <begin position="48"/>
        <end position="69"/>
    </location>
</feature>
<organism evidence="3">
    <name type="scientific">Mediterraneibacter gnavus</name>
    <name type="common">Ruminococcus gnavus</name>
    <dbReference type="NCBI Taxonomy" id="33038"/>
    <lineage>
        <taxon>Bacteria</taxon>
        <taxon>Bacillati</taxon>
        <taxon>Bacillota</taxon>
        <taxon>Clostridia</taxon>
        <taxon>Lachnospirales</taxon>
        <taxon>Lachnospiraceae</taxon>
        <taxon>Mediterraneibacter</taxon>
    </lineage>
</organism>
<reference evidence="3" key="1">
    <citation type="submission" date="2019-11" db="EMBL/GenBank/DDBJ databases">
        <authorList>
            <person name="Feng L."/>
        </authorList>
    </citation>
    <scope>NUCLEOTIDE SEQUENCE</scope>
    <source>
        <strain evidence="3">RgnavusLFYP19</strain>
    </source>
</reference>
<feature type="transmembrane region" description="Helical" evidence="1">
    <location>
        <begin position="374"/>
        <end position="396"/>
    </location>
</feature>
<dbReference type="CDD" id="cd17332">
    <property type="entry name" value="MFS_MelB_like"/>
    <property type="match status" value="1"/>
</dbReference>
<reference evidence="2" key="2">
    <citation type="submission" date="2021-10" db="EMBL/GenBank/DDBJ databases">
        <title>Collection of gut derived symbiotic bacterial strains cultured from healthy donors.</title>
        <authorList>
            <person name="Lin H."/>
            <person name="Littmann E."/>
            <person name="Claire K."/>
            <person name="Pamer E."/>
        </authorList>
    </citation>
    <scope>NUCLEOTIDE SEQUENCE</scope>
    <source>
        <strain evidence="2">MSK.23.18</strain>
    </source>
</reference>
<dbReference type="EMBL" id="CACRUK010000015">
    <property type="protein sequence ID" value="VYT99622.1"/>
    <property type="molecule type" value="Genomic_DNA"/>
</dbReference>
<protein>
    <submittedName>
        <fullName evidence="2">Glycoside-pentoside-hexuronide (GPH):cation symporter</fullName>
    </submittedName>
    <submittedName>
        <fullName evidence="3">Inner membrane symporter YicJ</fullName>
    </submittedName>
</protein>
<gene>
    <name evidence="3" type="primary">yicJ_1</name>
    <name evidence="2" type="ORF">LIQ08_04910</name>
    <name evidence="3" type="ORF">RGLFYP19_01159</name>
</gene>
<feature type="transmembrane region" description="Helical" evidence="1">
    <location>
        <begin position="238"/>
        <end position="262"/>
    </location>
</feature>
<dbReference type="GO" id="GO:0006814">
    <property type="term" value="P:sodium ion transport"/>
    <property type="evidence" value="ECO:0007669"/>
    <property type="project" value="InterPro"/>
</dbReference>
<keyword evidence="1" id="KW-0472">Membrane</keyword>
<feature type="transmembrane region" description="Helical" evidence="1">
    <location>
        <begin position="304"/>
        <end position="321"/>
    </location>
</feature>
<feature type="transmembrane region" description="Helical" evidence="1">
    <location>
        <begin position="81"/>
        <end position="98"/>
    </location>
</feature>
<sequence>MGKKLKTKDIFGYTIGSIGDCASYNFVLSFFSFFMTTVAGVSPAVAGTIISVAIVWDAITDPIIGYVIDHSKNKHGKRRPWILRSLIPLGASIVLMFLNVDLPQTSKNIYYLILVLVFWTAYTAFNIPFYSFGAVITDVDSERVKLSAFREVLGYVGTFCASSVPTFIVGKMLDAGVSQEKSWFTVGILVAAIAVSTIFLMWKFTAGKESEEEVIETENINVRGFLKNILSLMKMKPYVLVILCALMTNVYMTLFNSSLLYYVTYNMGMGETQASYMFTAMTIVSIVFVPFVTKSVAVFSKNKVFVGCMAFSGIAMVLVKFTGIPNVIVGCIYVILVGVGTCAYWMCIFNFLYDVVDYDEFNRGKKRDGIIMSYYSFLLKLGGAAAAAVQGVLLSSSGFDASQSIQNPQALGMIEAMFTIIPGICVLIAGLVMAFTPLQDKRMNCLREALENKRIGKPYSTKGFEMLVAENGKEN</sequence>
<dbReference type="InterPro" id="IPR039672">
    <property type="entry name" value="MFS_2"/>
</dbReference>
<dbReference type="Pfam" id="PF13347">
    <property type="entry name" value="MFS_2"/>
    <property type="match status" value="1"/>
</dbReference>
<feature type="transmembrane region" description="Helical" evidence="1">
    <location>
        <begin position="416"/>
        <end position="438"/>
    </location>
</feature>
<feature type="transmembrane region" description="Helical" evidence="1">
    <location>
        <begin position="110"/>
        <end position="132"/>
    </location>
</feature>
<evidence type="ECO:0000313" key="2">
    <source>
        <dbReference type="EMBL" id="MCB5618503.1"/>
    </source>
</evidence>
<dbReference type="SUPFAM" id="SSF103473">
    <property type="entry name" value="MFS general substrate transporter"/>
    <property type="match status" value="1"/>
</dbReference>
<dbReference type="PANTHER" id="PTHR11328">
    <property type="entry name" value="MAJOR FACILITATOR SUPERFAMILY DOMAIN-CONTAINING PROTEIN"/>
    <property type="match status" value="1"/>
</dbReference>
<dbReference type="Gene3D" id="1.20.1250.20">
    <property type="entry name" value="MFS general substrate transporter like domains"/>
    <property type="match status" value="2"/>
</dbReference>
<evidence type="ECO:0000313" key="3">
    <source>
        <dbReference type="EMBL" id="VYT99622.1"/>
    </source>
</evidence>
<dbReference type="GO" id="GO:0015293">
    <property type="term" value="F:symporter activity"/>
    <property type="evidence" value="ECO:0007669"/>
    <property type="project" value="InterPro"/>
</dbReference>
<dbReference type="AlphaFoldDB" id="A0A6N3BGW7"/>
<feature type="transmembrane region" description="Helical" evidence="1">
    <location>
        <begin position="21"/>
        <end position="42"/>
    </location>
</feature>
<name>A0A6N3BGW7_MEDGN</name>
<feature type="transmembrane region" description="Helical" evidence="1">
    <location>
        <begin position="152"/>
        <end position="170"/>
    </location>
</feature>
<feature type="transmembrane region" description="Helical" evidence="1">
    <location>
        <begin position="182"/>
        <end position="202"/>
    </location>
</feature>
<feature type="transmembrane region" description="Helical" evidence="1">
    <location>
        <begin position="274"/>
        <end position="292"/>
    </location>
</feature>
<evidence type="ECO:0000256" key="1">
    <source>
        <dbReference type="SAM" id="Phobius"/>
    </source>
</evidence>
<dbReference type="GO" id="GO:0008643">
    <property type="term" value="P:carbohydrate transport"/>
    <property type="evidence" value="ECO:0007669"/>
    <property type="project" value="InterPro"/>
</dbReference>
<dbReference type="PANTHER" id="PTHR11328:SF24">
    <property type="entry name" value="MAJOR FACILITATOR SUPERFAMILY (MFS) PROFILE DOMAIN-CONTAINING PROTEIN"/>
    <property type="match status" value="1"/>
</dbReference>
<dbReference type="EMBL" id="JAJBOM010000004">
    <property type="protein sequence ID" value="MCB5618503.1"/>
    <property type="molecule type" value="Genomic_DNA"/>
</dbReference>
<accession>A0A6N3BGW7</accession>
<dbReference type="NCBIfam" id="TIGR00792">
    <property type="entry name" value="gph"/>
    <property type="match status" value="1"/>
</dbReference>
<dbReference type="InterPro" id="IPR001927">
    <property type="entry name" value="Na/Gal_symport"/>
</dbReference>
<keyword evidence="1" id="KW-0812">Transmembrane</keyword>
<proteinExistence type="predicted"/>
<dbReference type="InterPro" id="IPR036259">
    <property type="entry name" value="MFS_trans_sf"/>
</dbReference>
<feature type="transmembrane region" description="Helical" evidence="1">
    <location>
        <begin position="327"/>
        <end position="353"/>
    </location>
</feature>